<organism evidence="2 3">
    <name type="scientific">Rhodovulum euryhalinum</name>
    <dbReference type="NCBI Taxonomy" id="35805"/>
    <lineage>
        <taxon>Bacteria</taxon>
        <taxon>Pseudomonadati</taxon>
        <taxon>Pseudomonadota</taxon>
        <taxon>Alphaproteobacteria</taxon>
        <taxon>Rhodobacterales</taxon>
        <taxon>Paracoccaceae</taxon>
        <taxon>Rhodovulum</taxon>
    </lineage>
</organism>
<feature type="signal peptide" evidence="1">
    <location>
        <begin position="1"/>
        <end position="21"/>
    </location>
</feature>
<dbReference type="RefSeq" id="WP_132545283.1">
    <property type="nucleotide sequence ID" value="NZ_SLWW01000009.1"/>
</dbReference>
<feature type="chain" id="PRO_5020701716" evidence="1">
    <location>
        <begin position="22"/>
        <end position="127"/>
    </location>
</feature>
<name>A0A4R2KJ24_9RHOB</name>
<evidence type="ECO:0000256" key="1">
    <source>
        <dbReference type="SAM" id="SignalP"/>
    </source>
</evidence>
<dbReference type="AlphaFoldDB" id="A0A4R2KJ24"/>
<protein>
    <submittedName>
        <fullName evidence="2">Uncharacterized protein</fullName>
    </submittedName>
</protein>
<dbReference type="Proteomes" id="UP000295142">
    <property type="component" value="Unassembled WGS sequence"/>
</dbReference>
<evidence type="ECO:0000313" key="2">
    <source>
        <dbReference type="EMBL" id="TCO70566.1"/>
    </source>
</evidence>
<gene>
    <name evidence="2" type="ORF">EV655_109113</name>
</gene>
<accession>A0A4R2KJ24</accession>
<dbReference type="OrthoDB" id="7726157at2"/>
<reference evidence="2 3" key="1">
    <citation type="submission" date="2019-03" db="EMBL/GenBank/DDBJ databases">
        <title>Genomic Encyclopedia of Type Strains, Phase IV (KMG-IV): sequencing the most valuable type-strain genomes for metagenomic binning, comparative biology and taxonomic classification.</title>
        <authorList>
            <person name="Goeker M."/>
        </authorList>
    </citation>
    <scope>NUCLEOTIDE SEQUENCE [LARGE SCALE GENOMIC DNA]</scope>
    <source>
        <strain evidence="2 3">DSM 4868</strain>
    </source>
</reference>
<keyword evidence="3" id="KW-1185">Reference proteome</keyword>
<comment type="caution">
    <text evidence="2">The sequence shown here is derived from an EMBL/GenBank/DDBJ whole genome shotgun (WGS) entry which is preliminary data.</text>
</comment>
<sequence>MRRNRLILALSACAAALPAGAGPRAVSESLVDCAALVTIPVRAQPAHAAARPGAGVPAVAQSFLRGAVASAAAEGHAAPSDHIAALFERKAALWDGYGMGFTVTEDFRAWMVFCRGLADRQGIDPGR</sequence>
<evidence type="ECO:0000313" key="3">
    <source>
        <dbReference type="Proteomes" id="UP000295142"/>
    </source>
</evidence>
<keyword evidence="1" id="KW-0732">Signal</keyword>
<dbReference type="EMBL" id="SLWW01000009">
    <property type="protein sequence ID" value="TCO70566.1"/>
    <property type="molecule type" value="Genomic_DNA"/>
</dbReference>
<proteinExistence type="predicted"/>